<gene>
    <name evidence="1" type="ORF">EVAR_38816_1</name>
</gene>
<comment type="caution">
    <text evidence="1">The sequence shown here is derived from an EMBL/GenBank/DDBJ whole genome shotgun (WGS) entry which is preliminary data.</text>
</comment>
<proteinExistence type="predicted"/>
<accession>A0A4C1XPQ8</accession>
<name>A0A4C1XPQ8_EUMVA</name>
<dbReference type="AlphaFoldDB" id="A0A4C1XPQ8"/>
<sequence length="96" mass="11061">MSMRATKADSHHRLCLHSQLQRSHQWESPVRAYIFWPRPPRPGCDLKFRLANKSSRAIIQIYFSGATPPTGYVDTPSRAQLLACYDELSLVRSMEK</sequence>
<reference evidence="1 2" key="1">
    <citation type="journal article" date="2019" name="Commun. Biol.">
        <title>The bagworm genome reveals a unique fibroin gene that provides high tensile strength.</title>
        <authorList>
            <person name="Kono N."/>
            <person name="Nakamura H."/>
            <person name="Ohtoshi R."/>
            <person name="Tomita M."/>
            <person name="Numata K."/>
            <person name="Arakawa K."/>
        </authorList>
    </citation>
    <scope>NUCLEOTIDE SEQUENCE [LARGE SCALE GENOMIC DNA]</scope>
</reference>
<organism evidence="1 2">
    <name type="scientific">Eumeta variegata</name>
    <name type="common">Bagworm moth</name>
    <name type="synonym">Eumeta japonica</name>
    <dbReference type="NCBI Taxonomy" id="151549"/>
    <lineage>
        <taxon>Eukaryota</taxon>
        <taxon>Metazoa</taxon>
        <taxon>Ecdysozoa</taxon>
        <taxon>Arthropoda</taxon>
        <taxon>Hexapoda</taxon>
        <taxon>Insecta</taxon>
        <taxon>Pterygota</taxon>
        <taxon>Neoptera</taxon>
        <taxon>Endopterygota</taxon>
        <taxon>Lepidoptera</taxon>
        <taxon>Glossata</taxon>
        <taxon>Ditrysia</taxon>
        <taxon>Tineoidea</taxon>
        <taxon>Psychidae</taxon>
        <taxon>Oiketicinae</taxon>
        <taxon>Eumeta</taxon>
    </lineage>
</organism>
<dbReference type="Proteomes" id="UP000299102">
    <property type="component" value="Unassembled WGS sequence"/>
</dbReference>
<evidence type="ECO:0000313" key="2">
    <source>
        <dbReference type="Proteomes" id="UP000299102"/>
    </source>
</evidence>
<protein>
    <submittedName>
        <fullName evidence="1">Uncharacterized protein</fullName>
    </submittedName>
</protein>
<dbReference type="EMBL" id="BGZK01000930">
    <property type="protein sequence ID" value="GBP65478.1"/>
    <property type="molecule type" value="Genomic_DNA"/>
</dbReference>
<keyword evidence="2" id="KW-1185">Reference proteome</keyword>
<evidence type="ECO:0000313" key="1">
    <source>
        <dbReference type="EMBL" id="GBP65478.1"/>
    </source>
</evidence>